<accession>A0A5R9FJW6</accession>
<evidence type="ECO:0000256" key="4">
    <source>
        <dbReference type="ARBA" id="ARBA00010662"/>
    </source>
</evidence>
<organism evidence="10 11">
    <name type="scientific">Streptomyces montanus</name>
    <dbReference type="NCBI Taxonomy" id="2580423"/>
    <lineage>
        <taxon>Bacteria</taxon>
        <taxon>Bacillati</taxon>
        <taxon>Actinomycetota</taxon>
        <taxon>Actinomycetes</taxon>
        <taxon>Kitasatosporales</taxon>
        <taxon>Streptomycetaceae</taxon>
        <taxon>Streptomyces</taxon>
    </lineage>
</organism>
<dbReference type="EMBL" id="VBZC01000040">
    <property type="protein sequence ID" value="TLS42466.1"/>
    <property type="molecule type" value="Genomic_DNA"/>
</dbReference>
<dbReference type="GO" id="GO:0006098">
    <property type="term" value="P:pentose-phosphate shunt"/>
    <property type="evidence" value="ECO:0007669"/>
    <property type="project" value="UniProtKB-UniPathway"/>
</dbReference>
<dbReference type="SUPFAM" id="SSF100950">
    <property type="entry name" value="NagB/RpiA/CoA transferase-like"/>
    <property type="match status" value="1"/>
</dbReference>
<evidence type="ECO:0000256" key="5">
    <source>
        <dbReference type="ARBA" id="ARBA00013198"/>
    </source>
</evidence>
<dbReference type="InterPro" id="IPR037171">
    <property type="entry name" value="NagB/RpiA_transferase-like"/>
</dbReference>
<evidence type="ECO:0000256" key="1">
    <source>
        <dbReference type="ARBA" id="ARBA00000832"/>
    </source>
</evidence>
<comment type="similarity">
    <text evidence="4 8">Belongs to the glucosamine/galactosamine-6-phosphate isomerase family. 6-phosphogluconolactonase subfamily.</text>
</comment>
<evidence type="ECO:0000256" key="6">
    <source>
        <dbReference type="ARBA" id="ARBA00020337"/>
    </source>
</evidence>
<evidence type="ECO:0000259" key="9">
    <source>
        <dbReference type="Pfam" id="PF01182"/>
    </source>
</evidence>
<comment type="function">
    <text evidence="2 8">Hydrolysis of 6-phosphogluconolactone to 6-phosphogluconate.</text>
</comment>
<evidence type="ECO:0000256" key="7">
    <source>
        <dbReference type="ARBA" id="ARBA00022801"/>
    </source>
</evidence>
<protein>
    <recommendedName>
        <fullName evidence="6 8">6-phosphogluconolactonase</fullName>
        <shortName evidence="8">6PGL</shortName>
        <ecNumber evidence="5 8">3.1.1.31</ecNumber>
    </recommendedName>
</protein>
<dbReference type="RefSeq" id="WP_138048393.1">
    <property type="nucleotide sequence ID" value="NZ_VBZC01000040.1"/>
</dbReference>
<feature type="domain" description="Glucosamine/galactosamine-6-phosphate isomerase" evidence="9">
    <location>
        <begin position="11"/>
        <end position="240"/>
    </location>
</feature>
<proteinExistence type="inferred from homology"/>
<dbReference type="InterPro" id="IPR006148">
    <property type="entry name" value="Glc/Gal-6P_isomerase"/>
</dbReference>
<dbReference type="Gene3D" id="3.40.50.1360">
    <property type="match status" value="1"/>
</dbReference>
<evidence type="ECO:0000313" key="11">
    <source>
        <dbReference type="Proteomes" id="UP000305906"/>
    </source>
</evidence>
<dbReference type="CDD" id="cd01400">
    <property type="entry name" value="6PGL"/>
    <property type="match status" value="1"/>
</dbReference>
<dbReference type="PANTHER" id="PTHR11054">
    <property type="entry name" value="6-PHOSPHOGLUCONOLACTONASE"/>
    <property type="match status" value="1"/>
</dbReference>
<dbReference type="PANTHER" id="PTHR11054:SF0">
    <property type="entry name" value="6-PHOSPHOGLUCONOLACTONASE"/>
    <property type="match status" value="1"/>
</dbReference>
<evidence type="ECO:0000256" key="2">
    <source>
        <dbReference type="ARBA" id="ARBA00002681"/>
    </source>
</evidence>
<evidence type="ECO:0000256" key="8">
    <source>
        <dbReference type="RuleBase" id="RU365095"/>
    </source>
</evidence>
<dbReference type="FunFam" id="3.40.50.1360:FF:000005">
    <property type="entry name" value="6-phosphogluconolactonase"/>
    <property type="match status" value="1"/>
</dbReference>
<dbReference type="InterPro" id="IPR005900">
    <property type="entry name" value="6-phosphogluconolactonase_DevB"/>
</dbReference>
<name>A0A5R9FJW6_9ACTN</name>
<dbReference type="UniPathway" id="UPA00115">
    <property type="reaction ID" value="UER00409"/>
</dbReference>
<dbReference type="GO" id="GO:0017057">
    <property type="term" value="F:6-phosphogluconolactonase activity"/>
    <property type="evidence" value="ECO:0007669"/>
    <property type="project" value="UniProtKB-UniRule"/>
</dbReference>
<dbReference type="Proteomes" id="UP000305906">
    <property type="component" value="Unassembled WGS sequence"/>
</dbReference>
<comment type="catalytic activity">
    <reaction evidence="1 8">
        <text>6-phospho-D-glucono-1,5-lactone + H2O = 6-phospho-D-gluconate + H(+)</text>
        <dbReference type="Rhea" id="RHEA:12556"/>
        <dbReference type="ChEBI" id="CHEBI:15377"/>
        <dbReference type="ChEBI" id="CHEBI:15378"/>
        <dbReference type="ChEBI" id="CHEBI:57955"/>
        <dbReference type="ChEBI" id="CHEBI:58759"/>
        <dbReference type="EC" id="3.1.1.31"/>
    </reaction>
</comment>
<dbReference type="Pfam" id="PF01182">
    <property type="entry name" value="Glucosamine_iso"/>
    <property type="match status" value="1"/>
</dbReference>
<comment type="caution">
    <text evidence="10">The sequence shown here is derived from an EMBL/GenBank/DDBJ whole genome shotgun (WGS) entry which is preliminary data.</text>
</comment>
<keyword evidence="7 8" id="KW-0378">Hydrolase</keyword>
<dbReference type="EC" id="3.1.1.31" evidence="5 8"/>
<keyword evidence="11" id="KW-1185">Reference proteome</keyword>
<dbReference type="NCBIfam" id="TIGR01198">
    <property type="entry name" value="pgl"/>
    <property type="match status" value="1"/>
</dbReference>
<evidence type="ECO:0000256" key="3">
    <source>
        <dbReference type="ARBA" id="ARBA00004961"/>
    </source>
</evidence>
<dbReference type="AlphaFoldDB" id="A0A5R9FJW6"/>
<sequence length="260" mass="27206">MSPPQLVVHRDKELMAQAAAARLITKVVDAQASRGYASVVLTGGRNGNGLLTALAAAPARDAIDWGRLDLWWGDERFVPEGDPERNVTQAREALLDSVPLDPKRVHPMPAADGPYGKDADAAAEAYAVELAKAAGPENHAPVPSFDVLMLGVGPDTHVASLFPELPAVRETERTVVGVHGAPKPPPTRITLTLPAIRAAREVWLLAAGEDKANAAAIALSGAGEVQAPAAGAYGRSRTLWLLDAAAASRLPRSLYPPASP</sequence>
<evidence type="ECO:0000313" key="10">
    <source>
        <dbReference type="EMBL" id="TLS42466.1"/>
    </source>
</evidence>
<reference evidence="10 11" key="1">
    <citation type="submission" date="2019-05" db="EMBL/GenBank/DDBJ databases">
        <title>Streptomyces sp. NEAU-C151, a novel actinomycete isolated from soil.</title>
        <authorList>
            <person name="Han L."/>
            <person name="Jiang H."/>
        </authorList>
    </citation>
    <scope>NUCLEOTIDE SEQUENCE [LARGE SCALE GENOMIC DNA]</scope>
    <source>
        <strain evidence="10 11">NEAU-C151</strain>
    </source>
</reference>
<comment type="pathway">
    <text evidence="3 8">Carbohydrate degradation; pentose phosphate pathway; D-ribulose 5-phosphate from D-glucose 6-phosphate (oxidative stage): step 2/3.</text>
</comment>
<gene>
    <name evidence="8 10" type="primary">pgl</name>
    <name evidence="10" type="ORF">FE633_30435</name>
</gene>
<dbReference type="GO" id="GO:0005975">
    <property type="term" value="P:carbohydrate metabolic process"/>
    <property type="evidence" value="ECO:0007669"/>
    <property type="project" value="UniProtKB-UniRule"/>
</dbReference>
<dbReference type="InterPro" id="IPR039104">
    <property type="entry name" value="6PGL"/>
</dbReference>